<name>A0A0K2UXZ7_LEPSM</name>
<accession>A0A0K2UXZ7</accession>
<dbReference type="AlphaFoldDB" id="A0A0K2UXZ7"/>
<protein>
    <submittedName>
        <fullName evidence="2">Uncharacterized protein</fullName>
    </submittedName>
</protein>
<proteinExistence type="predicted"/>
<sequence length="100" mass="11328">MVGFSGRTPTNKKHIRSGTKNSIMNLLVNQQIFICDKINDSDWSTGPLQEIRLYNFYVLKLKQVLLRLLRRTSPVSPRAPSEAGWPLLGREHLHGSQGVT</sequence>
<dbReference type="EMBL" id="HACA01025579">
    <property type="protein sequence ID" value="CDW42940.1"/>
    <property type="molecule type" value="Transcribed_RNA"/>
</dbReference>
<evidence type="ECO:0000313" key="2">
    <source>
        <dbReference type="EMBL" id="CDW42940.1"/>
    </source>
</evidence>
<feature type="region of interest" description="Disordered" evidence="1">
    <location>
        <begin position="75"/>
        <end position="100"/>
    </location>
</feature>
<reference evidence="2" key="1">
    <citation type="submission" date="2014-05" db="EMBL/GenBank/DDBJ databases">
        <authorList>
            <person name="Chronopoulou M."/>
        </authorList>
    </citation>
    <scope>NUCLEOTIDE SEQUENCE</scope>
    <source>
        <tissue evidence="2">Whole organism</tissue>
    </source>
</reference>
<evidence type="ECO:0000256" key="1">
    <source>
        <dbReference type="SAM" id="MobiDB-lite"/>
    </source>
</evidence>
<organism evidence="2">
    <name type="scientific">Lepeophtheirus salmonis</name>
    <name type="common">Salmon louse</name>
    <name type="synonym">Caligus salmonis</name>
    <dbReference type="NCBI Taxonomy" id="72036"/>
    <lineage>
        <taxon>Eukaryota</taxon>
        <taxon>Metazoa</taxon>
        <taxon>Ecdysozoa</taxon>
        <taxon>Arthropoda</taxon>
        <taxon>Crustacea</taxon>
        <taxon>Multicrustacea</taxon>
        <taxon>Hexanauplia</taxon>
        <taxon>Copepoda</taxon>
        <taxon>Siphonostomatoida</taxon>
        <taxon>Caligidae</taxon>
        <taxon>Lepeophtheirus</taxon>
    </lineage>
</organism>